<evidence type="ECO:0008006" key="4">
    <source>
        <dbReference type="Google" id="ProtNLM"/>
    </source>
</evidence>
<keyword evidence="1" id="KW-1133">Transmembrane helix</keyword>
<evidence type="ECO:0000256" key="1">
    <source>
        <dbReference type="SAM" id="Phobius"/>
    </source>
</evidence>
<sequence>MFRFLIKLMNAMKRTKNVEFMPFSLSLFSFLASSLWIAYGLLSNYLLLTFPNI</sequence>
<reference evidence="2 3" key="1">
    <citation type="submission" date="2024-01" db="EMBL/GenBank/DDBJ databases">
        <title>Genome assemblies of Stephania.</title>
        <authorList>
            <person name="Yang L."/>
        </authorList>
    </citation>
    <scope>NUCLEOTIDE SEQUENCE [LARGE SCALE GENOMIC DNA]</scope>
    <source>
        <strain evidence="2">JXDWG</strain>
        <tissue evidence="2">Leaf</tissue>
    </source>
</reference>
<dbReference type="Pfam" id="PF03083">
    <property type="entry name" value="MtN3_slv"/>
    <property type="match status" value="1"/>
</dbReference>
<protein>
    <recommendedName>
        <fullName evidence="4">Sugar transporter SWEET1</fullName>
    </recommendedName>
</protein>
<dbReference type="GO" id="GO:0016020">
    <property type="term" value="C:membrane"/>
    <property type="evidence" value="ECO:0007669"/>
    <property type="project" value="InterPro"/>
</dbReference>
<keyword evidence="1" id="KW-0472">Membrane</keyword>
<proteinExistence type="predicted"/>
<organism evidence="2 3">
    <name type="scientific">Stephania cephalantha</name>
    <dbReference type="NCBI Taxonomy" id="152367"/>
    <lineage>
        <taxon>Eukaryota</taxon>
        <taxon>Viridiplantae</taxon>
        <taxon>Streptophyta</taxon>
        <taxon>Embryophyta</taxon>
        <taxon>Tracheophyta</taxon>
        <taxon>Spermatophyta</taxon>
        <taxon>Magnoliopsida</taxon>
        <taxon>Ranunculales</taxon>
        <taxon>Menispermaceae</taxon>
        <taxon>Menispermoideae</taxon>
        <taxon>Cissampelideae</taxon>
        <taxon>Stephania</taxon>
    </lineage>
</organism>
<evidence type="ECO:0000313" key="3">
    <source>
        <dbReference type="Proteomes" id="UP001419268"/>
    </source>
</evidence>
<feature type="transmembrane region" description="Helical" evidence="1">
    <location>
        <begin position="20"/>
        <end position="42"/>
    </location>
</feature>
<keyword evidence="3" id="KW-1185">Reference proteome</keyword>
<dbReference type="Proteomes" id="UP001419268">
    <property type="component" value="Unassembled WGS sequence"/>
</dbReference>
<keyword evidence="1" id="KW-0812">Transmembrane</keyword>
<dbReference type="EMBL" id="JBBNAG010000007">
    <property type="protein sequence ID" value="KAK9118555.1"/>
    <property type="molecule type" value="Genomic_DNA"/>
</dbReference>
<comment type="caution">
    <text evidence="2">The sequence shown here is derived from an EMBL/GenBank/DDBJ whole genome shotgun (WGS) entry which is preliminary data.</text>
</comment>
<dbReference type="Gene3D" id="1.20.1280.290">
    <property type="match status" value="1"/>
</dbReference>
<evidence type="ECO:0000313" key="2">
    <source>
        <dbReference type="EMBL" id="KAK9118555.1"/>
    </source>
</evidence>
<accession>A0AAP0NUV5</accession>
<gene>
    <name evidence="2" type="ORF">Scep_016648</name>
</gene>
<dbReference type="InterPro" id="IPR004316">
    <property type="entry name" value="SWEET_rpt"/>
</dbReference>
<dbReference type="AlphaFoldDB" id="A0AAP0NUV5"/>
<name>A0AAP0NUV5_9MAGN</name>